<evidence type="ECO:0000256" key="4">
    <source>
        <dbReference type="ARBA" id="ARBA00022692"/>
    </source>
</evidence>
<comment type="caution">
    <text evidence="9">The sequence shown here is derived from an EMBL/GenBank/DDBJ whole genome shotgun (WGS) entry which is preliminary data.</text>
</comment>
<organism evidence="9 10">
    <name type="scientific">Geomicrobium halophilum</name>
    <dbReference type="NCBI Taxonomy" id="549000"/>
    <lineage>
        <taxon>Bacteria</taxon>
        <taxon>Bacillati</taxon>
        <taxon>Bacillota</taxon>
        <taxon>Bacilli</taxon>
        <taxon>Bacillales</taxon>
        <taxon>Geomicrobium</taxon>
    </lineage>
</organism>
<evidence type="ECO:0000259" key="8">
    <source>
        <dbReference type="Pfam" id="PF02554"/>
    </source>
</evidence>
<comment type="subcellular location">
    <subcellularLocation>
        <location evidence="1">Cell membrane</location>
        <topology evidence="1">Multi-pass membrane protein</topology>
    </subcellularLocation>
</comment>
<dbReference type="AlphaFoldDB" id="A0A841Q059"/>
<keyword evidence="6 7" id="KW-0472">Membrane</keyword>
<dbReference type="GO" id="GO:0009267">
    <property type="term" value="P:cellular response to starvation"/>
    <property type="evidence" value="ECO:0007669"/>
    <property type="project" value="InterPro"/>
</dbReference>
<keyword evidence="4 7" id="KW-0812">Transmembrane</keyword>
<dbReference type="Pfam" id="PF02554">
    <property type="entry name" value="CstA"/>
    <property type="match status" value="1"/>
</dbReference>
<evidence type="ECO:0000256" key="6">
    <source>
        <dbReference type="ARBA" id="ARBA00023136"/>
    </source>
</evidence>
<dbReference type="EMBL" id="JACHHJ010000004">
    <property type="protein sequence ID" value="MBB6450702.1"/>
    <property type="molecule type" value="Genomic_DNA"/>
</dbReference>
<evidence type="ECO:0000313" key="9">
    <source>
        <dbReference type="EMBL" id="MBB6450702.1"/>
    </source>
</evidence>
<evidence type="ECO:0000256" key="3">
    <source>
        <dbReference type="ARBA" id="ARBA00022475"/>
    </source>
</evidence>
<reference evidence="9 10" key="1">
    <citation type="submission" date="2020-08" db="EMBL/GenBank/DDBJ databases">
        <title>Genomic Encyclopedia of Type Strains, Phase IV (KMG-IV): sequencing the most valuable type-strain genomes for metagenomic binning, comparative biology and taxonomic classification.</title>
        <authorList>
            <person name="Goeker M."/>
        </authorList>
    </citation>
    <scope>NUCLEOTIDE SEQUENCE [LARGE SCALE GENOMIC DNA]</scope>
    <source>
        <strain evidence="9 10">DSM 21769</strain>
    </source>
</reference>
<keyword evidence="3" id="KW-1003">Cell membrane</keyword>
<dbReference type="GO" id="GO:0005886">
    <property type="term" value="C:plasma membrane"/>
    <property type="evidence" value="ECO:0007669"/>
    <property type="project" value="UniProtKB-SubCell"/>
</dbReference>
<comment type="similarity">
    <text evidence="2">Belongs to the peptide transporter carbon starvation (CstA) (TC 2.A.114) family.</text>
</comment>
<evidence type="ECO:0000256" key="2">
    <source>
        <dbReference type="ARBA" id="ARBA00007755"/>
    </source>
</evidence>
<evidence type="ECO:0000256" key="5">
    <source>
        <dbReference type="ARBA" id="ARBA00022989"/>
    </source>
</evidence>
<dbReference type="InterPro" id="IPR051605">
    <property type="entry name" value="CstA"/>
</dbReference>
<protein>
    <submittedName>
        <fullName evidence="9">Carbon starvation protein CstA</fullName>
    </submittedName>
</protein>
<feature type="domain" description="CstA N-terminal" evidence="8">
    <location>
        <begin position="3"/>
        <end position="171"/>
    </location>
</feature>
<keyword evidence="5 7" id="KW-1133">Transmembrane helix</keyword>
<feature type="transmembrane region" description="Helical" evidence="7">
    <location>
        <begin position="130"/>
        <end position="149"/>
    </location>
</feature>
<gene>
    <name evidence="9" type="ORF">HNR44_002692</name>
</gene>
<keyword evidence="10" id="KW-1185">Reference proteome</keyword>
<feature type="transmembrane region" description="Helical" evidence="7">
    <location>
        <begin position="86"/>
        <end position="109"/>
    </location>
</feature>
<feature type="transmembrane region" description="Helical" evidence="7">
    <location>
        <begin position="155"/>
        <end position="172"/>
    </location>
</feature>
<evidence type="ECO:0000256" key="7">
    <source>
        <dbReference type="SAM" id="Phobius"/>
    </source>
</evidence>
<dbReference type="Proteomes" id="UP000568839">
    <property type="component" value="Unassembled WGS sequence"/>
</dbReference>
<dbReference type="InterPro" id="IPR003706">
    <property type="entry name" value="CstA_N"/>
</dbReference>
<feature type="transmembrane region" description="Helical" evidence="7">
    <location>
        <begin position="6"/>
        <end position="21"/>
    </location>
</feature>
<dbReference type="PANTHER" id="PTHR30252:SF0">
    <property type="entry name" value="PEPTIDE TRANSPORTER CSTA"/>
    <property type="match status" value="1"/>
</dbReference>
<evidence type="ECO:0000313" key="10">
    <source>
        <dbReference type="Proteomes" id="UP000568839"/>
    </source>
</evidence>
<proteinExistence type="inferred from homology"/>
<name>A0A841Q059_9BACL</name>
<feature type="transmembrane region" description="Helical" evidence="7">
    <location>
        <begin position="62"/>
        <end position="80"/>
    </location>
</feature>
<sequence>MPGIILAIIGIITLAFGYFYYSKLIAKRIYRLDPNFQTPAHQFNDGVDFVPTKKSVLWAHQFTSIAGAAPILGPAIAVYWGWLPAFLWVVLGTVFAAGVHDFGALVLSVRNKGQSIGTLADRLIGRRAKMLFLFIILILVLMVSAVFAWVISDLFISYPASIISIFILLPFLSEPTFFDVEKDC</sequence>
<accession>A0A841Q059</accession>
<evidence type="ECO:0000256" key="1">
    <source>
        <dbReference type="ARBA" id="ARBA00004651"/>
    </source>
</evidence>
<dbReference type="PANTHER" id="PTHR30252">
    <property type="entry name" value="INNER MEMBRANE PEPTIDE TRANSPORTER"/>
    <property type="match status" value="1"/>
</dbReference>